<dbReference type="Proteomes" id="UP000475325">
    <property type="component" value="Unassembled WGS sequence"/>
</dbReference>
<gene>
    <name evidence="2" type="ORF">TWF102_002689</name>
</gene>
<name>A0A7C8J9T6_ORBOL</name>
<proteinExistence type="predicted"/>
<sequence>MCKSIYTFQCHHTSVAEPQTGLHQTPGECRCGRFDGRKMVTFLCPGCLLFNRAIVNPPQLSWLLEQQENTAEIILTGSFSDNNKKITSGAVEQKTGKSTGPFSVSEPVEQKFRPTTYAAAVRGKPGAQKSSYLKSTIAEDQQMQQKNFRQQHGGRYAGKRG</sequence>
<feature type="region of interest" description="Disordered" evidence="1">
    <location>
        <begin position="139"/>
        <end position="161"/>
    </location>
</feature>
<feature type="region of interest" description="Disordered" evidence="1">
    <location>
        <begin position="90"/>
        <end position="109"/>
    </location>
</feature>
<organism evidence="2 3">
    <name type="scientific">Orbilia oligospora</name>
    <name type="common">Nematode-trapping fungus</name>
    <name type="synonym">Arthrobotrys oligospora</name>
    <dbReference type="NCBI Taxonomy" id="2813651"/>
    <lineage>
        <taxon>Eukaryota</taxon>
        <taxon>Fungi</taxon>
        <taxon>Dikarya</taxon>
        <taxon>Ascomycota</taxon>
        <taxon>Pezizomycotina</taxon>
        <taxon>Orbiliomycetes</taxon>
        <taxon>Orbiliales</taxon>
        <taxon>Orbiliaceae</taxon>
        <taxon>Orbilia</taxon>
    </lineage>
</organism>
<protein>
    <submittedName>
        <fullName evidence="2">Uncharacterized protein</fullName>
    </submittedName>
</protein>
<reference evidence="2 3" key="1">
    <citation type="submission" date="2019-06" db="EMBL/GenBank/DDBJ databases">
        <authorList>
            <person name="Palmer J.M."/>
        </authorList>
    </citation>
    <scope>NUCLEOTIDE SEQUENCE [LARGE SCALE GENOMIC DNA]</scope>
    <source>
        <strain evidence="2 3">TWF102</strain>
    </source>
</reference>
<accession>A0A7C8J9T6</accession>
<dbReference type="AlphaFoldDB" id="A0A7C8J9T6"/>
<dbReference type="EMBL" id="WIQW01000015">
    <property type="protein sequence ID" value="KAF3104924.1"/>
    <property type="molecule type" value="Genomic_DNA"/>
</dbReference>
<comment type="caution">
    <text evidence="2">The sequence shown here is derived from an EMBL/GenBank/DDBJ whole genome shotgun (WGS) entry which is preliminary data.</text>
</comment>
<feature type="compositionally biased region" description="Polar residues" evidence="1">
    <location>
        <begin position="139"/>
        <end position="150"/>
    </location>
</feature>
<evidence type="ECO:0000313" key="2">
    <source>
        <dbReference type="EMBL" id="KAF3104924.1"/>
    </source>
</evidence>
<evidence type="ECO:0000256" key="1">
    <source>
        <dbReference type="SAM" id="MobiDB-lite"/>
    </source>
</evidence>
<evidence type="ECO:0000313" key="3">
    <source>
        <dbReference type="Proteomes" id="UP000475325"/>
    </source>
</evidence>